<dbReference type="Gene3D" id="1.10.8.10">
    <property type="entry name" value="DNA helicase RuvA subunit, C-terminal domain"/>
    <property type="match status" value="1"/>
</dbReference>
<dbReference type="InterPro" id="IPR011114">
    <property type="entry name" value="RuvA_C"/>
</dbReference>
<dbReference type="GO" id="GO:0006281">
    <property type="term" value="P:DNA repair"/>
    <property type="evidence" value="ECO:0007669"/>
    <property type="project" value="UniProtKB-UniRule"/>
</dbReference>
<dbReference type="HAMAP" id="MF_00031">
    <property type="entry name" value="DNA_HJ_migration_RuvA"/>
    <property type="match status" value="1"/>
</dbReference>
<dbReference type="Pfam" id="PF14520">
    <property type="entry name" value="HHH_5"/>
    <property type="match status" value="1"/>
</dbReference>
<dbReference type="InterPro" id="IPR003583">
    <property type="entry name" value="Hlx-hairpin-Hlx_DNA-bd_motif"/>
</dbReference>
<evidence type="ECO:0000313" key="9">
    <source>
        <dbReference type="Proteomes" id="UP000027986"/>
    </source>
</evidence>
<evidence type="ECO:0000313" key="8">
    <source>
        <dbReference type="EMBL" id="AIF40694.1"/>
    </source>
</evidence>
<dbReference type="Pfam" id="PF01330">
    <property type="entry name" value="RuvA_N"/>
    <property type="match status" value="1"/>
</dbReference>
<dbReference type="KEGG" id="dni:HX89_06815"/>
<keyword evidence="8" id="KW-0547">Nucleotide-binding</keyword>
<reference evidence="8 9" key="1">
    <citation type="submission" date="2014-07" db="EMBL/GenBank/DDBJ databases">
        <title>Genome Sequencing of Dermacoccus nishinomiyaensis.</title>
        <authorList>
            <person name="Hong K.W."/>
            <person name="Chan K.G."/>
        </authorList>
    </citation>
    <scope>NUCLEOTIDE SEQUENCE [LARGE SCALE GENOMIC DNA]</scope>
    <source>
        <strain evidence="8 9">M25</strain>
    </source>
</reference>
<dbReference type="Proteomes" id="UP000027986">
    <property type="component" value="Chromosome"/>
</dbReference>
<dbReference type="Pfam" id="PF07499">
    <property type="entry name" value="RuvA_C"/>
    <property type="match status" value="1"/>
</dbReference>
<keyword evidence="4 6" id="KW-0233">DNA recombination</keyword>
<keyword evidence="8" id="KW-0347">Helicase</keyword>
<dbReference type="SUPFAM" id="SSF46929">
    <property type="entry name" value="DNA helicase RuvA subunit, C-terminal domain"/>
    <property type="match status" value="1"/>
</dbReference>
<comment type="similarity">
    <text evidence="6">Belongs to the RuvA family.</text>
</comment>
<comment type="subcellular location">
    <subcellularLocation>
        <location evidence="6">Cytoplasm</location>
    </subcellularLocation>
</comment>
<dbReference type="Gene3D" id="2.40.50.140">
    <property type="entry name" value="Nucleic acid-binding proteins"/>
    <property type="match status" value="1"/>
</dbReference>
<dbReference type="InterPro" id="IPR000085">
    <property type="entry name" value="RuvA"/>
</dbReference>
<dbReference type="Gene3D" id="1.10.150.20">
    <property type="entry name" value="5' to 3' exonuclease, C-terminal subdomain"/>
    <property type="match status" value="1"/>
</dbReference>
<dbReference type="SUPFAM" id="SSF47781">
    <property type="entry name" value="RuvA domain 2-like"/>
    <property type="match status" value="1"/>
</dbReference>
<dbReference type="AlphaFoldDB" id="A0A075JFM7"/>
<dbReference type="GO" id="GO:0005524">
    <property type="term" value="F:ATP binding"/>
    <property type="evidence" value="ECO:0007669"/>
    <property type="project" value="InterPro"/>
</dbReference>
<keyword evidence="3 6" id="KW-0238">DNA-binding</keyword>
<evidence type="ECO:0000256" key="2">
    <source>
        <dbReference type="ARBA" id="ARBA00022763"/>
    </source>
</evidence>
<feature type="domain" description="Helix-hairpin-helix DNA-binding motif class 1" evidence="7">
    <location>
        <begin position="107"/>
        <end position="126"/>
    </location>
</feature>
<comment type="subunit">
    <text evidence="6">Homotetramer. Forms an RuvA(8)-RuvB(12)-Holliday junction (HJ) complex. HJ DNA is sandwiched between 2 RuvA tetramers; dsDNA enters through RuvA and exits via RuvB. An RuvB hexamer assembles on each DNA strand where it exits the tetramer. Each RuvB hexamer is contacted by two RuvA subunits (via domain III) on 2 adjacent RuvB subunits; this complex drives branch migration. In the full resolvosome a probable DNA-RuvA(4)-RuvB(12)-RuvC(2) complex forms which resolves the HJ.</text>
</comment>
<comment type="function">
    <text evidence="6">The RuvA-RuvB-RuvC complex processes Holliday junction (HJ) DNA during genetic recombination and DNA repair, while the RuvA-RuvB complex plays an important role in the rescue of blocked DNA replication forks via replication fork reversal (RFR). RuvA specifically binds to HJ cruciform DNA, conferring on it an open structure. The RuvB hexamer acts as an ATP-dependent pump, pulling dsDNA into and through the RuvAB complex. HJ branch migration allows RuvC to scan DNA until it finds its consensus sequence, where it cleaves and resolves the cruciform DNA.</text>
</comment>
<comment type="domain">
    <text evidence="6">Has three domains with a flexible linker between the domains II and III and assumes an 'L' shape. Domain III is highly mobile and contacts RuvB.</text>
</comment>
<dbReference type="EMBL" id="CP008889">
    <property type="protein sequence ID" value="AIF40694.1"/>
    <property type="molecule type" value="Genomic_DNA"/>
</dbReference>
<dbReference type="GO" id="GO:0009379">
    <property type="term" value="C:Holliday junction helicase complex"/>
    <property type="evidence" value="ECO:0007669"/>
    <property type="project" value="InterPro"/>
</dbReference>
<dbReference type="InterPro" id="IPR010994">
    <property type="entry name" value="RuvA_2-like"/>
</dbReference>
<evidence type="ECO:0000256" key="1">
    <source>
        <dbReference type="ARBA" id="ARBA00022490"/>
    </source>
</evidence>
<keyword evidence="2 6" id="KW-0227">DNA damage</keyword>
<dbReference type="NCBIfam" id="TIGR00084">
    <property type="entry name" value="ruvA"/>
    <property type="match status" value="1"/>
</dbReference>
<comment type="caution">
    <text evidence="6">Lacks conserved residue(s) required for the propagation of feature annotation.</text>
</comment>
<dbReference type="GO" id="GO:0005737">
    <property type="term" value="C:cytoplasm"/>
    <property type="evidence" value="ECO:0007669"/>
    <property type="project" value="UniProtKB-SubCell"/>
</dbReference>
<dbReference type="GO" id="GO:0009378">
    <property type="term" value="F:four-way junction helicase activity"/>
    <property type="evidence" value="ECO:0007669"/>
    <property type="project" value="InterPro"/>
</dbReference>
<name>A0A075JFM7_9MICO</name>
<proteinExistence type="inferred from homology"/>
<evidence type="ECO:0000256" key="4">
    <source>
        <dbReference type="ARBA" id="ARBA00023172"/>
    </source>
</evidence>
<feature type="domain" description="Helix-hairpin-helix DNA-binding motif class 1" evidence="7">
    <location>
        <begin position="72"/>
        <end position="91"/>
    </location>
</feature>
<evidence type="ECO:0000256" key="5">
    <source>
        <dbReference type="ARBA" id="ARBA00023204"/>
    </source>
</evidence>
<dbReference type="GO" id="GO:0000400">
    <property type="term" value="F:four-way junction DNA binding"/>
    <property type="evidence" value="ECO:0007669"/>
    <property type="project" value="UniProtKB-UniRule"/>
</dbReference>
<keyword evidence="9" id="KW-1185">Reference proteome</keyword>
<dbReference type="CDD" id="cd14332">
    <property type="entry name" value="UBA_RuvA_C"/>
    <property type="match status" value="1"/>
</dbReference>
<dbReference type="InterPro" id="IPR012340">
    <property type="entry name" value="NA-bd_OB-fold"/>
</dbReference>
<dbReference type="SMART" id="SM00278">
    <property type="entry name" value="HhH1"/>
    <property type="match status" value="2"/>
</dbReference>
<dbReference type="InterPro" id="IPR036267">
    <property type="entry name" value="RuvA_C_sf"/>
</dbReference>
<evidence type="ECO:0000256" key="3">
    <source>
        <dbReference type="ARBA" id="ARBA00023125"/>
    </source>
</evidence>
<dbReference type="GO" id="GO:0006310">
    <property type="term" value="P:DNA recombination"/>
    <property type="evidence" value="ECO:0007669"/>
    <property type="project" value="UniProtKB-UniRule"/>
</dbReference>
<dbReference type="HOGENOM" id="CLU_087936_2_1_11"/>
<keyword evidence="8" id="KW-0378">Hydrolase</keyword>
<gene>
    <name evidence="6" type="primary">ruvA</name>
    <name evidence="8" type="ORF">HX89_06815</name>
</gene>
<dbReference type="eggNOG" id="COG0632">
    <property type="taxonomic scope" value="Bacteria"/>
</dbReference>
<organism evidence="8 9">
    <name type="scientific">Dermacoccus nishinomiyaensis</name>
    <dbReference type="NCBI Taxonomy" id="1274"/>
    <lineage>
        <taxon>Bacteria</taxon>
        <taxon>Bacillati</taxon>
        <taxon>Actinomycetota</taxon>
        <taxon>Actinomycetes</taxon>
        <taxon>Micrococcales</taxon>
        <taxon>Dermacoccaceae</taxon>
        <taxon>Dermacoccus</taxon>
    </lineage>
</organism>
<dbReference type="RefSeq" id="WP_038567951.1">
    <property type="nucleotide sequence ID" value="NZ_CP008889.1"/>
</dbReference>
<protein>
    <recommendedName>
        <fullName evidence="6">Holliday junction branch migration complex subunit RuvA</fullName>
    </recommendedName>
</protein>
<feature type="region of interest" description="Domain II" evidence="6">
    <location>
        <begin position="64"/>
        <end position="141"/>
    </location>
</feature>
<sequence length="201" mass="20426">MIASLTGEVLTARLDSVVVEVGGVGLLVHTTPATAAAARPGESTRLATSLVVREDSLTLFGFADDDERALFEQVQTVSGVGPRLALAMLAVHPPQQLATAIAGGDVKALTKVPGIGKKGAERIVLELRDKVVSVSGGGGEAAPQAVVPATAGDDQVAEALIGLGWSAKQAEDAVAKVAARPEAEGANTPTLLRLALRELGR</sequence>
<dbReference type="GeneID" id="41840876"/>
<dbReference type="OrthoDB" id="5293449at2"/>
<dbReference type="SUPFAM" id="SSF50249">
    <property type="entry name" value="Nucleic acid-binding proteins"/>
    <property type="match status" value="1"/>
</dbReference>
<keyword evidence="5 6" id="KW-0234">DNA repair</keyword>
<keyword evidence="1 6" id="KW-0963">Cytoplasm</keyword>
<evidence type="ECO:0000259" key="7">
    <source>
        <dbReference type="SMART" id="SM00278"/>
    </source>
</evidence>
<dbReference type="GO" id="GO:0048476">
    <property type="term" value="C:Holliday junction resolvase complex"/>
    <property type="evidence" value="ECO:0007669"/>
    <property type="project" value="UniProtKB-UniRule"/>
</dbReference>
<evidence type="ECO:0000256" key="6">
    <source>
        <dbReference type="HAMAP-Rule" id="MF_00031"/>
    </source>
</evidence>
<dbReference type="InterPro" id="IPR013849">
    <property type="entry name" value="DNA_helicase_Holl-junc_RuvA_I"/>
</dbReference>
<feature type="region of interest" description="Domain III" evidence="6">
    <location>
        <begin position="151"/>
        <end position="201"/>
    </location>
</feature>
<accession>A0A075JFM7</accession>
<keyword evidence="8" id="KW-0067">ATP-binding</keyword>